<proteinExistence type="predicted"/>
<dbReference type="Proteomes" id="UP001157137">
    <property type="component" value="Unassembled WGS sequence"/>
</dbReference>
<dbReference type="GO" id="GO:0000166">
    <property type="term" value="F:nucleotide binding"/>
    <property type="evidence" value="ECO:0007669"/>
    <property type="project" value="InterPro"/>
</dbReference>
<evidence type="ECO:0000259" key="2">
    <source>
        <dbReference type="Pfam" id="PF22725"/>
    </source>
</evidence>
<dbReference type="PANTHER" id="PTHR43377:SF1">
    <property type="entry name" value="BILIVERDIN REDUCTASE A"/>
    <property type="match status" value="1"/>
</dbReference>
<dbReference type="Gene3D" id="3.40.50.720">
    <property type="entry name" value="NAD(P)-binding Rossmann-like Domain"/>
    <property type="match status" value="1"/>
</dbReference>
<evidence type="ECO:0000313" key="3">
    <source>
        <dbReference type="EMBL" id="GLV14844.1"/>
    </source>
</evidence>
<feature type="domain" description="Gfo/Idh/MocA-like oxidoreductase N-terminal" evidence="1">
    <location>
        <begin position="4"/>
        <end position="125"/>
    </location>
</feature>
<name>A0A1H2W2I0_9BACL</name>
<feature type="domain" description="GFO/IDH/MocA-like oxidoreductase" evidence="2">
    <location>
        <begin position="135"/>
        <end position="254"/>
    </location>
</feature>
<dbReference type="PANTHER" id="PTHR43377">
    <property type="entry name" value="BILIVERDIN REDUCTASE A"/>
    <property type="match status" value="1"/>
</dbReference>
<dbReference type="SUPFAM" id="SSF55347">
    <property type="entry name" value="Glyceraldehyde-3-phosphate dehydrogenase-like, C-terminal domain"/>
    <property type="match status" value="1"/>
</dbReference>
<evidence type="ECO:0000313" key="5">
    <source>
        <dbReference type="Proteomes" id="UP000182589"/>
    </source>
</evidence>
<keyword evidence="5" id="KW-1185">Reference proteome</keyword>
<organism evidence="4 5">
    <name type="scientific">Alicyclobacillus hesperidum</name>
    <dbReference type="NCBI Taxonomy" id="89784"/>
    <lineage>
        <taxon>Bacteria</taxon>
        <taxon>Bacillati</taxon>
        <taxon>Bacillota</taxon>
        <taxon>Bacilli</taxon>
        <taxon>Bacillales</taxon>
        <taxon>Alicyclobacillaceae</taxon>
        <taxon>Alicyclobacillus</taxon>
    </lineage>
</organism>
<reference evidence="3" key="3">
    <citation type="submission" date="2023-02" db="EMBL/GenBank/DDBJ databases">
        <title>Proposal of a novel subspecies: Alicyclobacillus hesperidum subspecies aegle.</title>
        <authorList>
            <person name="Goto K."/>
            <person name="Fujii T."/>
            <person name="Yasui K."/>
            <person name="Mochida K."/>
            <person name="Kato-Tanaka Y."/>
            <person name="Morohoshi S."/>
            <person name="An S.Y."/>
            <person name="Kasai H."/>
            <person name="Yokota A."/>
        </authorList>
    </citation>
    <scope>NUCLEOTIDE SEQUENCE</scope>
    <source>
        <strain evidence="3">DSM 12766</strain>
    </source>
</reference>
<dbReference type="InterPro" id="IPR000683">
    <property type="entry name" value="Gfo/Idh/MocA-like_OxRdtase_N"/>
</dbReference>
<dbReference type="InterPro" id="IPR051450">
    <property type="entry name" value="Gfo/Idh/MocA_Oxidoreductases"/>
</dbReference>
<dbReference type="AlphaFoldDB" id="A0A1H2W2I0"/>
<evidence type="ECO:0000313" key="4">
    <source>
        <dbReference type="EMBL" id="SDW74444.1"/>
    </source>
</evidence>
<dbReference type="InterPro" id="IPR036291">
    <property type="entry name" value="NAD(P)-bd_dom_sf"/>
</dbReference>
<protein>
    <submittedName>
        <fullName evidence="4">Predicted dehydrogenase</fullName>
    </submittedName>
</protein>
<dbReference type="SUPFAM" id="SSF51735">
    <property type="entry name" value="NAD(P)-binding Rossmann-fold domains"/>
    <property type="match status" value="1"/>
</dbReference>
<dbReference type="Pfam" id="PF01408">
    <property type="entry name" value="GFO_IDH_MocA"/>
    <property type="match status" value="1"/>
</dbReference>
<dbReference type="Gene3D" id="3.30.360.10">
    <property type="entry name" value="Dihydrodipicolinate Reductase, domain 2"/>
    <property type="match status" value="1"/>
</dbReference>
<reference evidence="5" key="1">
    <citation type="submission" date="2016-10" db="EMBL/GenBank/DDBJ databases">
        <authorList>
            <person name="Varghese N."/>
        </authorList>
    </citation>
    <scope>NUCLEOTIDE SEQUENCE [LARGE SCALE GENOMIC DNA]</scope>
    <source>
        <strain evidence="5">DSM 12489</strain>
    </source>
</reference>
<accession>A0A1H2W2I0</accession>
<sequence>MAAVRVLLVGAGGMGRAHLRNLLALRDVEIAGIVDPSSAAIATTKHISGAVESTPEFSSLKAALEAVQADAAVIVTPHAEHFEQGQMCLQRGLHVLMEKPFVAGSVNARALIEMAQQAGRHLAVSYQRRLQGPYVYLKTLIESGELGEIRYATAYQAQSWLESQRGTWRQNRELSCGGQLNDSGSHLVDVMLWLIGRQPKSVFAHTDNRGTEVDIDSALTIRFEHDVICTLNVVGSASIQWWEDVAIHGSKGTALYRNGELLVAKGVHSELRPVAAEDLPVTTNPDENFIDLILGRISAPAATAESGYQVARLTEAAWESSEQQRWIAF</sequence>
<dbReference type="EMBL" id="BSRA01000017">
    <property type="protein sequence ID" value="GLV14844.1"/>
    <property type="molecule type" value="Genomic_DNA"/>
</dbReference>
<dbReference type="RefSeq" id="WP_100218688.1">
    <property type="nucleotide sequence ID" value="NZ_BSRA01000017.1"/>
</dbReference>
<dbReference type="EMBL" id="FNOJ01000013">
    <property type="protein sequence ID" value="SDW74444.1"/>
    <property type="molecule type" value="Genomic_DNA"/>
</dbReference>
<evidence type="ECO:0000259" key="1">
    <source>
        <dbReference type="Pfam" id="PF01408"/>
    </source>
</evidence>
<dbReference type="STRING" id="89784.SAMN04489725_11330"/>
<dbReference type="InterPro" id="IPR055170">
    <property type="entry name" value="GFO_IDH_MocA-like_dom"/>
</dbReference>
<dbReference type="Pfam" id="PF22725">
    <property type="entry name" value="GFO_IDH_MocA_C3"/>
    <property type="match status" value="1"/>
</dbReference>
<gene>
    <name evidence="3" type="ORF">Heshes_25280</name>
    <name evidence="4" type="ORF">SAMN04489725_11330</name>
</gene>
<dbReference type="Proteomes" id="UP000182589">
    <property type="component" value="Unassembled WGS sequence"/>
</dbReference>
<reference evidence="4" key="2">
    <citation type="submission" date="2016-10" db="EMBL/GenBank/DDBJ databases">
        <authorList>
            <person name="de Groot N.N."/>
        </authorList>
    </citation>
    <scope>NUCLEOTIDE SEQUENCE [LARGE SCALE GENOMIC DNA]</scope>
    <source>
        <strain evidence="4">DSM 12489</strain>
    </source>
</reference>